<gene>
    <name evidence="3" type="ORF">LITE_LOCUS18519</name>
</gene>
<proteinExistence type="predicted"/>
<evidence type="ECO:0008006" key="5">
    <source>
        <dbReference type="Google" id="ProtNLM"/>
    </source>
</evidence>
<keyword evidence="4" id="KW-1185">Reference proteome</keyword>
<accession>A0AAV0KJ53</accession>
<evidence type="ECO:0000313" key="4">
    <source>
        <dbReference type="Proteomes" id="UP001154282"/>
    </source>
</evidence>
<evidence type="ECO:0000313" key="3">
    <source>
        <dbReference type="EMBL" id="CAI0420839.1"/>
    </source>
</evidence>
<name>A0AAV0KJ53_9ROSI</name>
<dbReference type="AlphaFoldDB" id="A0AAV0KJ53"/>
<organism evidence="3 4">
    <name type="scientific">Linum tenue</name>
    <dbReference type="NCBI Taxonomy" id="586396"/>
    <lineage>
        <taxon>Eukaryota</taxon>
        <taxon>Viridiplantae</taxon>
        <taxon>Streptophyta</taxon>
        <taxon>Embryophyta</taxon>
        <taxon>Tracheophyta</taxon>
        <taxon>Spermatophyta</taxon>
        <taxon>Magnoliopsida</taxon>
        <taxon>eudicotyledons</taxon>
        <taxon>Gunneridae</taxon>
        <taxon>Pentapetalae</taxon>
        <taxon>rosids</taxon>
        <taxon>fabids</taxon>
        <taxon>Malpighiales</taxon>
        <taxon>Linaceae</taxon>
        <taxon>Linum</taxon>
    </lineage>
</organism>
<dbReference type="EMBL" id="CAMGYJ010000005">
    <property type="protein sequence ID" value="CAI0420839.1"/>
    <property type="molecule type" value="Genomic_DNA"/>
</dbReference>
<feature type="region of interest" description="Disordered" evidence="1">
    <location>
        <begin position="25"/>
        <end position="85"/>
    </location>
</feature>
<evidence type="ECO:0000256" key="2">
    <source>
        <dbReference type="SAM" id="SignalP"/>
    </source>
</evidence>
<protein>
    <recommendedName>
        <fullName evidence="5">Secreted protein</fullName>
    </recommendedName>
</protein>
<reference evidence="3" key="1">
    <citation type="submission" date="2022-08" db="EMBL/GenBank/DDBJ databases">
        <authorList>
            <person name="Gutierrez-Valencia J."/>
        </authorList>
    </citation>
    <scope>NUCLEOTIDE SEQUENCE</scope>
</reference>
<evidence type="ECO:0000256" key="1">
    <source>
        <dbReference type="SAM" id="MobiDB-lite"/>
    </source>
</evidence>
<sequence length="85" mass="9690">MWSLIWISQLCCCVVVDSPVVVVAGAPAGRDRDEDEDEDDRRGVVAEHALPRRQLQQQHRQPEKRDPPVQPLAVRSESEFHFQAC</sequence>
<keyword evidence="2" id="KW-0732">Signal</keyword>
<feature type="compositionally biased region" description="Basic and acidic residues" evidence="1">
    <location>
        <begin position="76"/>
        <end position="85"/>
    </location>
</feature>
<feature type="signal peptide" evidence="2">
    <location>
        <begin position="1"/>
        <end position="25"/>
    </location>
</feature>
<feature type="chain" id="PRO_5043572387" description="Secreted protein" evidence="2">
    <location>
        <begin position="26"/>
        <end position="85"/>
    </location>
</feature>
<comment type="caution">
    <text evidence="3">The sequence shown here is derived from an EMBL/GenBank/DDBJ whole genome shotgun (WGS) entry which is preliminary data.</text>
</comment>
<dbReference type="Proteomes" id="UP001154282">
    <property type="component" value="Unassembled WGS sequence"/>
</dbReference>